<dbReference type="AlphaFoldDB" id="A0A409W3C0"/>
<dbReference type="Gene3D" id="3.40.50.880">
    <property type="match status" value="1"/>
</dbReference>
<dbReference type="EMBL" id="NHYD01003785">
    <property type="protein sequence ID" value="PPQ73030.1"/>
    <property type="molecule type" value="Genomic_DNA"/>
</dbReference>
<protein>
    <recommendedName>
        <fullName evidence="2">DJ-1/PfpI domain-containing protein</fullName>
    </recommendedName>
</protein>
<dbReference type="SUPFAM" id="SSF52317">
    <property type="entry name" value="Class I glutamine amidotransferase-like"/>
    <property type="match status" value="1"/>
</dbReference>
<gene>
    <name evidence="3" type="ORF">CVT25_007580</name>
</gene>
<accession>A0A409W3C0</accession>
<sequence>MSPQILNFGLILLPEFQWLDAAGPVDYINNHSYGIISEFRSLPQSLIDKAPIIKWHYISSDLRPVQPTSGPTQNPTCTFEDCPALDYIVVPGPDPTITAPKGFVPFIQKRIADPQLKALLMVCTAALIVAQAGVLDGLQVCSNKLALRFLSGKGFLNKFNKIKWVKDKRWTVDGKIWSSAGITSGIDLAAEFARVHFDAAIVELAKDGAEFEPKPAQPDPFARILEGVDL</sequence>
<evidence type="ECO:0000313" key="4">
    <source>
        <dbReference type="Proteomes" id="UP000283269"/>
    </source>
</evidence>
<feature type="chain" id="PRO_5019535691" description="DJ-1/PfpI domain-containing protein" evidence="1">
    <location>
        <begin position="22"/>
        <end position="230"/>
    </location>
</feature>
<evidence type="ECO:0000313" key="3">
    <source>
        <dbReference type="EMBL" id="PPQ73030.1"/>
    </source>
</evidence>
<name>A0A409W3C0_PSICY</name>
<organism evidence="3 4">
    <name type="scientific">Psilocybe cyanescens</name>
    <dbReference type="NCBI Taxonomy" id="93625"/>
    <lineage>
        <taxon>Eukaryota</taxon>
        <taxon>Fungi</taxon>
        <taxon>Dikarya</taxon>
        <taxon>Basidiomycota</taxon>
        <taxon>Agaricomycotina</taxon>
        <taxon>Agaricomycetes</taxon>
        <taxon>Agaricomycetidae</taxon>
        <taxon>Agaricales</taxon>
        <taxon>Agaricineae</taxon>
        <taxon>Strophariaceae</taxon>
        <taxon>Psilocybe</taxon>
    </lineage>
</organism>
<dbReference type="InterPro" id="IPR002818">
    <property type="entry name" value="DJ-1/PfpI"/>
</dbReference>
<dbReference type="PANTHER" id="PTHR43130:SF7">
    <property type="entry name" value="DJ-1_PFPI DOMAIN-CONTAINING PROTEIN"/>
    <property type="match status" value="1"/>
</dbReference>
<reference evidence="3 4" key="1">
    <citation type="journal article" date="2018" name="Evol. Lett.">
        <title>Horizontal gene cluster transfer increased hallucinogenic mushroom diversity.</title>
        <authorList>
            <person name="Reynolds H.T."/>
            <person name="Vijayakumar V."/>
            <person name="Gluck-Thaler E."/>
            <person name="Korotkin H.B."/>
            <person name="Matheny P.B."/>
            <person name="Slot J.C."/>
        </authorList>
    </citation>
    <scope>NUCLEOTIDE SEQUENCE [LARGE SCALE GENOMIC DNA]</scope>
    <source>
        <strain evidence="3 4">2631</strain>
    </source>
</reference>
<keyword evidence="1" id="KW-0732">Signal</keyword>
<comment type="caution">
    <text evidence="3">The sequence shown here is derived from an EMBL/GenBank/DDBJ whole genome shotgun (WGS) entry which is preliminary data.</text>
</comment>
<dbReference type="PANTHER" id="PTHR43130">
    <property type="entry name" value="ARAC-FAMILY TRANSCRIPTIONAL REGULATOR"/>
    <property type="match status" value="1"/>
</dbReference>
<dbReference type="InterPro" id="IPR052158">
    <property type="entry name" value="INH-QAR"/>
</dbReference>
<evidence type="ECO:0000256" key="1">
    <source>
        <dbReference type="SAM" id="SignalP"/>
    </source>
</evidence>
<evidence type="ECO:0000259" key="2">
    <source>
        <dbReference type="Pfam" id="PF01965"/>
    </source>
</evidence>
<dbReference type="Pfam" id="PF01965">
    <property type="entry name" value="DJ-1_PfpI"/>
    <property type="match status" value="1"/>
</dbReference>
<dbReference type="OrthoDB" id="543156at2759"/>
<feature type="signal peptide" evidence="1">
    <location>
        <begin position="1"/>
        <end position="21"/>
    </location>
</feature>
<dbReference type="InterPro" id="IPR029062">
    <property type="entry name" value="Class_I_gatase-like"/>
</dbReference>
<dbReference type="Proteomes" id="UP000283269">
    <property type="component" value="Unassembled WGS sequence"/>
</dbReference>
<dbReference type="InParanoid" id="A0A409W3C0"/>
<proteinExistence type="predicted"/>
<feature type="domain" description="DJ-1/PfpI" evidence="2">
    <location>
        <begin position="53"/>
        <end position="193"/>
    </location>
</feature>
<keyword evidence="4" id="KW-1185">Reference proteome</keyword>